<dbReference type="PANTHER" id="PTHR43155:SF2">
    <property type="entry name" value="CYCLIC DI-GMP PHOSPHODIESTERASE PA4108"/>
    <property type="match status" value="1"/>
</dbReference>
<dbReference type="AlphaFoldDB" id="A0A0E3K0R7"/>
<evidence type="ECO:0000259" key="1">
    <source>
        <dbReference type="PROSITE" id="PS51832"/>
    </source>
</evidence>
<organism evidence="2 3">
    <name type="scientific">Clostridium scatologenes</name>
    <dbReference type="NCBI Taxonomy" id="1548"/>
    <lineage>
        <taxon>Bacteria</taxon>
        <taxon>Bacillati</taxon>
        <taxon>Bacillota</taxon>
        <taxon>Clostridia</taxon>
        <taxon>Eubacteriales</taxon>
        <taxon>Clostridiaceae</taxon>
        <taxon>Clostridium</taxon>
    </lineage>
</organism>
<dbReference type="HOGENOM" id="CLU_000445_92_1_9"/>
<evidence type="ECO:0000313" key="3">
    <source>
        <dbReference type="Proteomes" id="UP000033115"/>
    </source>
</evidence>
<dbReference type="SUPFAM" id="SSF109604">
    <property type="entry name" value="HD-domain/PDEase-like"/>
    <property type="match status" value="1"/>
</dbReference>
<gene>
    <name evidence="2" type="ORF">CSCA_2133</name>
</gene>
<dbReference type="SMART" id="SM00471">
    <property type="entry name" value="HDc"/>
    <property type="match status" value="1"/>
</dbReference>
<dbReference type="GO" id="GO:0016787">
    <property type="term" value="F:hydrolase activity"/>
    <property type="evidence" value="ECO:0007669"/>
    <property type="project" value="UniProtKB-KW"/>
</dbReference>
<dbReference type="InterPro" id="IPR037522">
    <property type="entry name" value="HD_GYP_dom"/>
</dbReference>
<name>A0A0E3K0R7_CLOSL</name>
<sequence>MDLDKIPGKIPVPIDKLEPGMVVAEEIKLNDKVFIASDVKLTERLIEKLKKLLEDFSIKDDIKIFNPERYKNIDIMLPVHNKSKNVNIRSNQNVLGVEMYFQAYTRVLGELFTNINYKADDIIKEIKKLSMDIQMDLHYPAPVVKNIVLYGSGGDYLYRHSVNVSILSFMIGKWLGLSSSELELLTYSAVLHDFGKTKLDCSTLNKSTKLSPSEFKHIMLHPILGYEFMKKIPSVPEEVLQGILMHHERLDGSGYPLKLKEEKIHNFAKIIAIADVFEAINSNRIYKKRRSPFEALETIKSESLGKLDYNFCKVFIDNISSFYVGEKVLLNTKKIGTILKIDYNNLTCPLISVGSEFINLAETKNVHVKKLIL</sequence>
<feature type="domain" description="HD-GYP" evidence="1">
    <location>
        <begin position="135"/>
        <end position="331"/>
    </location>
</feature>
<dbReference type="Pfam" id="PF13487">
    <property type="entry name" value="HD_5"/>
    <property type="match status" value="1"/>
</dbReference>
<dbReference type="EMBL" id="CP009933">
    <property type="protein sequence ID" value="AKA69258.1"/>
    <property type="molecule type" value="Genomic_DNA"/>
</dbReference>
<keyword evidence="2" id="KW-0378">Hydrolase</keyword>
<proteinExistence type="predicted"/>
<protein>
    <submittedName>
        <fullName evidence="2">Metal dependent phosphohydrolase</fullName>
    </submittedName>
</protein>
<evidence type="ECO:0000313" key="2">
    <source>
        <dbReference type="EMBL" id="AKA69258.1"/>
    </source>
</evidence>
<dbReference type="CDD" id="cd00077">
    <property type="entry name" value="HDc"/>
    <property type="match status" value="1"/>
</dbReference>
<keyword evidence="3" id="KW-1185">Reference proteome</keyword>
<dbReference type="PANTHER" id="PTHR43155">
    <property type="entry name" value="CYCLIC DI-GMP PHOSPHODIESTERASE PA4108-RELATED"/>
    <property type="match status" value="1"/>
</dbReference>
<dbReference type="Proteomes" id="UP000033115">
    <property type="component" value="Chromosome"/>
</dbReference>
<dbReference type="InterPro" id="IPR003607">
    <property type="entry name" value="HD/PDEase_dom"/>
</dbReference>
<dbReference type="PROSITE" id="PS51832">
    <property type="entry name" value="HD_GYP"/>
    <property type="match status" value="1"/>
</dbReference>
<accession>A0A0E3K0R7</accession>
<reference evidence="2 3" key="1">
    <citation type="journal article" date="2015" name="J. Biotechnol.">
        <title>Complete genome sequence of a malodorant-producing acetogen, Clostridium scatologenes ATCC 25775(T).</title>
        <authorList>
            <person name="Zhu Z."/>
            <person name="Guo T."/>
            <person name="Zheng H."/>
            <person name="Song T."/>
            <person name="Ouyang P."/>
            <person name="Xie J."/>
        </authorList>
    </citation>
    <scope>NUCLEOTIDE SEQUENCE [LARGE SCALE GENOMIC DNA]</scope>
    <source>
        <strain evidence="2 3">ATCC 25775</strain>
    </source>
</reference>
<dbReference type="Gene3D" id="1.10.3210.10">
    <property type="entry name" value="Hypothetical protein af1432"/>
    <property type="match status" value="1"/>
</dbReference>
<dbReference type="STRING" id="1548.CSCA_2133"/>
<dbReference type="KEGG" id="csq:CSCA_2133"/>